<gene>
    <name evidence="1" type="ORF">QWZ15_19225</name>
</gene>
<accession>A0ABT8CB00</accession>
<name>A0ABT8CB00_9BACT</name>
<comment type="caution">
    <text evidence="1">The sequence shown here is derived from an EMBL/GenBank/DDBJ whole genome shotgun (WGS) entry which is preliminary data.</text>
</comment>
<dbReference type="Proteomes" id="UP001236663">
    <property type="component" value="Unassembled WGS sequence"/>
</dbReference>
<organism evidence="1 2">
    <name type="scientific">Cyclobacterium jeungdonense</name>
    <dbReference type="NCBI Taxonomy" id="708087"/>
    <lineage>
        <taxon>Bacteria</taxon>
        <taxon>Pseudomonadati</taxon>
        <taxon>Bacteroidota</taxon>
        <taxon>Cytophagia</taxon>
        <taxon>Cytophagales</taxon>
        <taxon>Cyclobacteriaceae</taxon>
        <taxon>Cyclobacterium</taxon>
    </lineage>
</organism>
<proteinExistence type="predicted"/>
<dbReference type="EMBL" id="JAUFQS010000047">
    <property type="protein sequence ID" value="MDN3689964.1"/>
    <property type="molecule type" value="Genomic_DNA"/>
</dbReference>
<dbReference type="RefSeq" id="WP_163383507.1">
    <property type="nucleotide sequence ID" value="NZ_JAUFQS010000047.1"/>
</dbReference>
<reference evidence="2" key="1">
    <citation type="journal article" date="2019" name="Int. J. Syst. Evol. Microbiol.">
        <title>The Global Catalogue of Microorganisms (GCM) 10K type strain sequencing project: providing services to taxonomists for standard genome sequencing and annotation.</title>
        <authorList>
            <consortium name="The Broad Institute Genomics Platform"/>
            <consortium name="The Broad Institute Genome Sequencing Center for Infectious Disease"/>
            <person name="Wu L."/>
            <person name="Ma J."/>
        </authorList>
    </citation>
    <scope>NUCLEOTIDE SEQUENCE [LARGE SCALE GENOMIC DNA]</scope>
    <source>
        <strain evidence="2">CECT 7706</strain>
    </source>
</reference>
<keyword evidence="2" id="KW-1185">Reference proteome</keyword>
<protein>
    <submittedName>
        <fullName evidence="1">Baseplate J/gp47 family protein</fullName>
    </submittedName>
</protein>
<evidence type="ECO:0000313" key="2">
    <source>
        <dbReference type="Proteomes" id="UP001236663"/>
    </source>
</evidence>
<evidence type="ECO:0000313" key="1">
    <source>
        <dbReference type="EMBL" id="MDN3689964.1"/>
    </source>
</evidence>
<sequence>MKILWRKGTSQEDRMHAALNPENLDLMGLDVEDWVFFAHNFARFIPFLSSSGSTSAIQNWQVFFSDLVELEEMPSKGTEAYVNLERSLREKLAHFSNSGDLAPQLGLLIAFLKLLGYSRERLNGITERHLDFYYRSVLNIPKNPARPDEAFLVLEMAKNLPVHLPEGTLFDGGKDELGIARHYRSLRDFFPNLAEVAVLKNRYVDDSGKQIRISQIADSLDGNGSSFSSENQGWWPFGHSGNSQESPALQSATFGFGVSAATLWSANTADRYFKFEFEFKQNLSFSGDPSDIVDLFSCHCTTEKGWVVLSPSNHPEMGMSCSVSGKKISIVLHLDKEQPSLLGQQEKIHGSVTGSGAPLVWFDLKCTTKKAYHWIKGLSETPLKNIRINAKYKGIRQAVLESDLGILNPDKPFQPFGSIPKKGSSFYIKYPDWERKKPSKVQLIGKWSNTPIGFKEWYFGYRDLGGDYLSKDSFLAQHFTPVVNLSQPIKFLLWESGGLKTPLLKSQIKVNTDPSNLIVEDNNHFKATISIADNQDWTDYQVGLPLFVGDSGDFTFEAAISPKAGKTNISAGGGIKVTILQSFLHDLFPRLYALAMSSDQPETPIPNEPYTPLLESLEISFETDETYDLNSGNNGDLELLYRDDFGHFDQANDTKSVDFQSAEENYLLAYPGEGGELFIGIKKLLKDQQLSLLFQVLEGSENPSNASFTQETALKWSVLAGNSWKLLTKEHLVSNQTENFLRSGILVLNLPKEAFEAHSRMQDDLLWIRVRSSKAFDASSRMLSVYAQAVKTRFEDRRNELGHLQDGLPAGSISKMVERKAGVKTVFQPFNSYGGKAPETDAAFHTRVSERLRHKNRAVSLWDFEHLVLEEFPEVYKVKCLNHTCPTSFLSPGKVLVIVVPDTVNKNLFDVFKPALSSAKLEQIESFLSEKISPQVELKVINPLYEEIKIKVQVQFKEGLDAAFYRNQMEQDLILFLSPWTSGDKQAIDFSSFINKSGLIYFIEKLDYVDFIQQPILFKNEIEVKDNVFPKSPKHILVSAGSHDISLYENT</sequence>